<organism evidence="2 3">
    <name type="scientific">Solidesulfovibrio aerotolerans</name>
    <dbReference type="NCBI Taxonomy" id="295255"/>
    <lineage>
        <taxon>Bacteria</taxon>
        <taxon>Pseudomonadati</taxon>
        <taxon>Thermodesulfobacteriota</taxon>
        <taxon>Desulfovibrionia</taxon>
        <taxon>Desulfovibrionales</taxon>
        <taxon>Desulfovibrionaceae</taxon>
        <taxon>Solidesulfovibrio</taxon>
    </lineage>
</organism>
<reference evidence="2 3" key="1">
    <citation type="submission" date="2020-01" db="EMBL/GenBank/DDBJ databases">
        <title>Genome sequence of Desulfovibrio aerotolerans DSM 16695(T).</title>
        <authorList>
            <person name="Karnachuk O."/>
            <person name="Avakyan M."/>
            <person name="Mardanov A."/>
            <person name="Kadnikov V."/>
            <person name="Ravin N."/>
        </authorList>
    </citation>
    <scope>NUCLEOTIDE SEQUENCE [LARGE SCALE GENOMIC DNA]</scope>
    <source>
        <strain evidence="2 3">DSM 16695</strain>
    </source>
</reference>
<dbReference type="EMBL" id="WVUD01000028">
    <property type="protein sequence ID" value="MYL84275.1"/>
    <property type="molecule type" value="Genomic_DNA"/>
</dbReference>
<dbReference type="AlphaFoldDB" id="A0A7C9N6G3"/>
<dbReference type="RefSeq" id="WP_160962144.1">
    <property type="nucleotide sequence ID" value="NZ_WVUD01000028.1"/>
</dbReference>
<evidence type="ECO:0000313" key="3">
    <source>
        <dbReference type="Proteomes" id="UP000482487"/>
    </source>
</evidence>
<proteinExistence type="predicted"/>
<evidence type="ECO:0000313" key="2">
    <source>
        <dbReference type="EMBL" id="MYL84275.1"/>
    </source>
</evidence>
<evidence type="ECO:0000256" key="1">
    <source>
        <dbReference type="SAM" id="Phobius"/>
    </source>
</evidence>
<sequence>MLRSMLRFTSAVLGTLLLAARVCLLGGLGLALILCVGFSLYGLIRHGALPDSSLAGLYPGAYEYLLPPHYIVLNTVYIFCIRLPLLAFTGILCALAWLFDRLGQMLLRWLEAVARADTSI</sequence>
<keyword evidence="1" id="KW-0472">Membrane</keyword>
<keyword evidence="1" id="KW-1133">Transmembrane helix</keyword>
<comment type="caution">
    <text evidence="2">The sequence shown here is derived from an EMBL/GenBank/DDBJ whole genome shotgun (WGS) entry which is preliminary data.</text>
</comment>
<dbReference type="Proteomes" id="UP000482487">
    <property type="component" value="Unassembled WGS sequence"/>
</dbReference>
<keyword evidence="1" id="KW-0812">Transmembrane</keyword>
<feature type="transmembrane region" description="Helical" evidence="1">
    <location>
        <begin position="76"/>
        <end position="99"/>
    </location>
</feature>
<accession>A0A7C9N6G3</accession>
<name>A0A7C9N6G3_9BACT</name>
<protein>
    <submittedName>
        <fullName evidence="2">Uncharacterized protein</fullName>
    </submittedName>
</protein>
<keyword evidence="3" id="KW-1185">Reference proteome</keyword>
<feature type="transmembrane region" description="Helical" evidence="1">
    <location>
        <begin position="12"/>
        <end position="44"/>
    </location>
</feature>
<dbReference type="OrthoDB" id="5460924at2"/>
<gene>
    <name evidence="2" type="ORF">GTA51_14175</name>
</gene>